<dbReference type="Proteomes" id="UP001500984">
    <property type="component" value="Unassembled WGS sequence"/>
</dbReference>
<feature type="domain" description="Flavin reductase like" evidence="3">
    <location>
        <begin position="19"/>
        <end position="164"/>
    </location>
</feature>
<dbReference type="PANTHER" id="PTHR30466:SF11">
    <property type="entry name" value="FLAVIN-DEPENDENT MONOOXYGENASE, REDUCTASE SUBUNIT HSAB"/>
    <property type="match status" value="1"/>
</dbReference>
<dbReference type="SMART" id="SM00903">
    <property type="entry name" value="Flavin_Reduct"/>
    <property type="match status" value="1"/>
</dbReference>
<evidence type="ECO:0000256" key="2">
    <source>
        <dbReference type="ARBA" id="ARBA00023002"/>
    </source>
</evidence>
<dbReference type="EMBL" id="BAAAPZ010000002">
    <property type="protein sequence ID" value="GAA2090487.1"/>
    <property type="molecule type" value="Genomic_DNA"/>
</dbReference>
<sequence length="171" mass="18000">MTVTAPAAGLAPQALRDAFSHFPQGVVLISAEVDGAPRGLVASTFTVGVSLDPPLVSVAVQHSSETWPQLRAAPVLGVSLLGSHQADVVRQLSSKDRDRRFEGIATEVRPDLSLTVGSSPVTMRTRVHDEVRAGDHDIVLLEILDIGTAPEAAPLVFHRSSFKEVTVPAGG</sequence>
<organism evidence="4 5">
    <name type="scientific">Brevibacterium salitolerans</name>
    <dbReference type="NCBI Taxonomy" id="1403566"/>
    <lineage>
        <taxon>Bacteria</taxon>
        <taxon>Bacillati</taxon>
        <taxon>Actinomycetota</taxon>
        <taxon>Actinomycetes</taxon>
        <taxon>Micrococcales</taxon>
        <taxon>Brevibacteriaceae</taxon>
        <taxon>Brevibacterium</taxon>
    </lineage>
</organism>
<protein>
    <submittedName>
        <fullName evidence="4">Flavin reductase family protein</fullName>
    </submittedName>
</protein>
<gene>
    <name evidence="4" type="ORF">GCM10009823_06970</name>
</gene>
<comment type="caution">
    <text evidence="4">The sequence shown here is derived from an EMBL/GenBank/DDBJ whole genome shotgun (WGS) entry which is preliminary data.</text>
</comment>
<name>A0ABN2WEX0_9MICO</name>
<dbReference type="Pfam" id="PF01613">
    <property type="entry name" value="Flavin_Reduct"/>
    <property type="match status" value="1"/>
</dbReference>
<dbReference type="InterPro" id="IPR002563">
    <property type="entry name" value="Flavin_Rdtase-like_dom"/>
</dbReference>
<evidence type="ECO:0000313" key="5">
    <source>
        <dbReference type="Proteomes" id="UP001500984"/>
    </source>
</evidence>
<reference evidence="4 5" key="1">
    <citation type="journal article" date="2019" name="Int. J. Syst. Evol. Microbiol.">
        <title>The Global Catalogue of Microorganisms (GCM) 10K type strain sequencing project: providing services to taxonomists for standard genome sequencing and annotation.</title>
        <authorList>
            <consortium name="The Broad Institute Genomics Platform"/>
            <consortium name="The Broad Institute Genome Sequencing Center for Infectious Disease"/>
            <person name="Wu L."/>
            <person name="Ma J."/>
        </authorList>
    </citation>
    <scope>NUCLEOTIDE SEQUENCE [LARGE SCALE GENOMIC DNA]</scope>
    <source>
        <strain evidence="4 5">JCM 15900</strain>
    </source>
</reference>
<evidence type="ECO:0000313" key="4">
    <source>
        <dbReference type="EMBL" id="GAA2090487.1"/>
    </source>
</evidence>
<dbReference type="InterPro" id="IPR012349">
    <property type="entry name" value="Split_barrel_FMN-bd"/>
</dbReference>
<evidence type="ECO:0000256" key="1">
    <source>
        <dbReference type="ARBA" id="ARBA00008898"/>
    </source>
</evidence>
<proteinExistence type="inferred from homology"/>
<dbReference type="RefSeq" id="WP_291794074.1">
    <property type="nucleotide sequence ID" value="NZ_BAAAPZ010000002.1"/>
</dbReference>
<dbReference type="SUPFAM" id="SSF50475">
    <property type="entry name" value="FMN-binding split barrel"/>
    <property type="match status" value="1"/>
</dbReference>
<keyword evidence="5" id="KW-1185">Reference proteome</keyword>
<keyword evidence="2" id="KW-0560">Oxidoreductase</keyword>
<evidence type="ECO:0000259" key="3">
    <source>
        <dbReference type="SMART" id="SM00903"/>
    </source>
</evidence>
<dbReference type="PANTHER" id="PTHR30466">
    <property type="entry name" value="FLAVIN REDUCTASE"/>
    <property type="match status" value="1"/>
</dbReference>
<accession>A0ABN2WEX0</accession>
<comment type="similarity">
    <text evidence="1">Belongs to the non-flavoprotein flavin reductase family.</text>
</comment>
<dbReference type="InterPro" id="IPR050268">
    <property type="entry name" value="NADH-dep_flavin_reductase"/>
</dbReference>
<dbReference type="Gene3D" id="2.30.110.10">
    <property type="entry name" value="Electron Transport, Fmn-binding Protein, Chain A"/>
    <property type="match status" value="1"/>
</dbReference>